<evidence type="ECO:0000259" key="10">
    <source>
        <dbReference type="Pfam" id="PF17405"/>
    </source>
</evidence>
<keyword evidence="5" id="KW-0698">rRNA processing</keyword>
<dbReference type="InterPro" id="IPR035369">
    <property type="entry name" value="Nrap_D4"/>
</dbReference>
<accession>A0A8B8URR6</accession>
<dbReference type="AlphaFoldDB" id="A0A8B8URR6"/>
<reference evidence="13" key="2">
    <citation type="submission" date="2020-01" db="EMBL/GenBank/DDBJ databases">
        <title>Population-level Yeast Reference Genomes.</title>
        <authorList>
            <person name="Yue J.-X."/>
        </authorList>
    </citation>
    <scope>NUCLEOTIDE SEQUENCE</scope>
    <source>
        <strain evidence="13">CBS432</strain>
    </source>
</reference>
<dbReference type="PANTHER" id="PTHR17972">
    <property type="entry name" value="NUCLEOLAR RNA-ASSOCIATED PROTEIN"/>
    <property type="match status" value="1"/>
</dbReference>
<evidence type="ECO:0000259" key="8">
    <source>
        <dbReference type="Pfam" id="PF17403"/>
    </source>
</evidence>
<organism evidence="13">
    <name type="scientific">Saccharomyces paradoxus</name>
    <name type="common">Yeast</name>
    <name type="synonym">Saccharomyces douglasii</name>
    <dbReference type="NCBI Taxonomy" id="27291"/>
    <lineage>
        <taxon>Eukaryota</taxon>
        <taxon>Fungi</taxon>
        <taxon>Dikarya</taxon>
        <taxon>Ascomycota</taxon>
        <taxon>Saccharomycotina</taxon>
        <taxon>Saccharomycetes</taxon>
        <taxon>Saccharomycetales</taxon>
        <taxon>Saccharomycetaceae</taxon>
        <taxon>Saccharomyces</taxon>
    </lineage>
</organism>
<dbReference type="GO" id="GO:0032040">
    <property type="term" value="C:small-subunit processome"/>
    <property type="evidence" value="ECO:0007669"/>
    <property type="project" value="TreeGrafter"/>
</dbReference>
<dbReference type="GO" id="GO:0003723">
    <property type="term" value="F:RNA binding"/>
    <property type="evidence" value="ECO:0007669"/>
    <property type="project" value="UniProtKB-KW"/>
</dbReference>
<dbReference type="Gene3D" id="3.30.70.3020">
    <property type="match status" value="2"/>
</dbReference>
<comment type="similarity">
    <text evidence="2 5">Belongs to the NRAP family.</text>
</comment>
<name>A0A8B8URR6_SACPA</name>
<reference evidence="13" key="1">
    <citation type="journal article" date="2017" name="Nat. Genet.">
        <title>Contrasting evolutionary genome dynamics between domesticated and wild yeasts.</title>
        <authorList>
            <person name="Yue J.X."/>
            <person name="Li J."/>
            <person name="Aigrain L."/>
            <person name="Hallin J."/>
            <person name="Persson K."/>
            <person name="Oliver K."/>
            <person name="Bergstrom A."/>
            <person name="Coupland P."/>
            <person name="Warringer J."/>
            <person name="Lagomarsino M.C."/>
            <person name="Fischer G."/>
            <person name="Durbin R."/>
            <person name="Liti G."/>
        </authorList>
    </citation>
    <scope>NUCLEOTIDE SEQUENCE</scope>
    <source>
        <strain evidence="13">CBS432</strain>
    </source>
</reference>
<evidence type="ECO:0000256" key="6">
    <source>
        <dbReference type="SAM" id="MobiDB-lite"/>
    </source>
</evidence>
<dbReference type="PANTHER" id="PTHR17972:SF0">
    <property type="entry name" value="NUCLEOLAR PROTEIN 6"/>
    <property type="match status" value="1"/>
</dbReference>
<dbReference type="FunFam" id="1.10.1410.10:FF:000022">
    <property type="entry name" value="U3 small nucleolar RNA-associated protein 22"/>
    <property type="match status" value="1"/>
</dbReference>
<dbReference type="InterPro" id="IPR035367">
    <property type="entry name" value="Nrap_D2"/>
</dbReference>
<gene>
    <name evidence="13" type="primary">UTP22</name>
    <name evidence="13" type="ORF">SPAR_G03110</name>
</gene>
<feature type="domain" description="Nrap protein" evidence="9">
    <location>
        <begin position="522"/>
        <end position="691"/>
    </location>
</feature>
<keyword evidence="5" id="KW-0687">Ribonucleoprotein</keyword>
<dbReference type="GO" id="GO:0006409">
    <property type="term" value="P:tRNA export from nucleus"/>
    <property type="evidence" value="ECO:0007669"/>
    <property type="project" value="TreeGrafter"/>
</dbReference>
<dbReference type="GO" id="GO:0006364">
    <property type="term" value="P:rRNA processing"/>
    <property type="evidence" value="ECO:0007669"/>
    <property type="project" value="UniProtKB-KW"/>
</dbReference>
<evidence type="ECO:0000259" key="7">
    <source>
        <dbReference type="Pfam" id="PF03813"/>
    </source>
</evidence>
<dbReference type="FunFam" id="3.30.70.3030:FF:000002">
    <property type="entry name" value="U3 small nucleolar RNA-associated protein 22"/>
    <property type="match status" value="1"/>
</dbReference>
<evidence type="ECO:0000256" key="3">
    <source>
        <dbReference type="ARBA" id="ARBA00022884"/>
    </source>
</evidence>
<dbReference type="Pfam" id="PF17404">
    <property type="entry name" value="Nrap_D3"/>
    <property type="match status" value="1"/>
</dbReference>
<keyword evidence="3 5" id="KW-0694">RNA-binding</keyword>
<dbReference type="FunFam" id="3.30.70.3020:FF:000001">
    <property type="entry name" value="U3 small nucleolar RNA-associated protein 22"/>
    <property type="match status" value="1"/>
</dbReference>
<evidence type="ECO:0000256" key="5">
    <source>
        <dbReference type="RuleBase" id="RU364032"/>
    </source>
</evidence>
<protein>
    <recommendedName>
        <fullName evidence="5">U3 small nucleolar RNA-associated protein 22</fullName>
    </recommendedName>
</protein>
<feature type="domain" description="Nrap protein" evidence="10">
    <location>
        <begin position="706"/>
        <end position="905"/>
    </location>
</feature>
<evidence type="ECO:0000256" key="4">
    <source>
        <dbReference type="ARBA" id="ARBA00023242"/>
    </source>
</evidence>
<dbReference type="GO" id="GO:0032545">
    <property type="term" value="C:CURI complex"/>
    <property type="evidence" value="ECO:0007669"/>
    <property type="project" value="TreeGrafter"/>
</dbReference>
<dbReference type="GeneID" id="54630705"/>
<feature type="region of interest" description="Disordered" evidence="6">
    <location>
        <begin position="1"/>
        <end position="85"/>
    </location>
</feature>
<comment type="subcellular location">
    <subcellularLocation>
        <location evidence="1 5">Nucleus</location>
        <location evidence="1 5">Nucleolus</location>
    </subcellularLocation>
</comment>
<dbReference type="Pfam" id="PF17403">
    <property type="entry name" value="Nrap_D2"/>
    <property type="match status" value="1"/>
</dbReference>
<evidence type="ECO:0000256" key="2">
    <source>
        <dbReference type="ARBA" id="ARBA00006674"/>
    </source>
</evidence>
<dbReference type="InterPro" id="IPR005554">
    <property type="entry name" value="NOL6/Upt22"/>
</dbReference>
<evidence type="ECO:0000313" key="13">
    <source>
        <dbReference type="RefSeq" id="XP_033766433.1"/>
    </source>
</evidence>
<dbReference type="InterPro" id="IPR035370">
    <property type="entry name" value="Nrap_D5"/>
</dbReference>
<dbReference type="InterPro" id="IPR035082">
    <property type="entry name" value="Nrap_D1"/>
</dbReference>
<feature type="compositionally biased region" description="Polar residues" evidence="6">
    <location>
        <begin position="69"/>
        <end position="84"/>
    </location>
</feature>
<feature type="domain" description="Nrap protein" evidence="12">
    <location>
        <begin position="1094"/>
        <end position="1234"/>
    </location>
</feature>
<feature type="domain" description="Nrap protein" evidence="11">
    <location>
        <begin position="907"/>
        <end position="1092"/>
    </location>
</feature>
<dbReference type="Pfam" id="PF17407">
    <property type="entry name" value="Nrap_D6"/>
    <property type="match status" value="1"/>
</dbReference>
<reference evidence="13" key="3">
    <citation type="submission" date="2025-07" db="EMBL/GenBank/DDBJ databases">
        <authorList>
            <consortium name="NCBI Genome Project"/>
        </authorList>
    </citation>
    <scope>NUCLEOTIDE SEQUENCE</scope>
    <source>
        <strain evidence="13">CBS432</strain>
    </source>
</reference>
<dbReference type="FunFam" id="1.10.1410.10:FF:000020">
    <property type="entry name" value="U3 small nucleolar RNA-associated protein 22"/>
    <property type="match status" value="1"/>
</dbReference>
<feature type="domain" description="Nrap protein" evidence="8">
    <location>
        <begin position="359"/>
        <end position="515"/>
    </location>
</feature>
<dbReference type="Gene3D" id="1.10.1410.10">
    <property type="match status" value="2"/>
</dbReference>
<dbReference type="GO" id="GO:0034456">
    <property type="term" value="C:UTP-C complex"/>
    <property type="evidence" value="ECO:0007669"/>
    <property type="project" value="TreeGrafter"/>
</dbReference>
<evidence type="ECO:0000259" key="9">
    <source>
        <dbReference type="Pfam" id="PF17404"/>
    </source>
</evidence>
<keyword evidence="5" id="KW-0690">Ribosome biogenesis</keyword>
<dbReference type="OrthoDB" id="10251401at2759"/>
<dbReference type="Pfam" id="PF17406">
    <property type="entry name" value="Nrap_D5"/>
    <property type="match status" value="1"/>
</dbReference>
<sequence>MATSVKRKASETSDQNIVKVHKKHSTQDSTTDNNPEENDHSSQAANEHAVSEQGNDDESDTSPEDNEVATESTASLRNGRATATESHDIHIARETAELFKSNIFKLQIDELLEQVKLKQKHVLKVEKFLHKLYDILQEIPDWEEKTLAEVDSFFRNKIVSVPFVDPKPIPQSTNYKFNYKKPDISLIGSFALKAGIYQPNGSSIDTLLTMPKELFEKKDFLNFRCLHKRSVYLAYLTHHLLILLKKDKLDSFLQLEYSYFDNDPLLPILRISCSKPTGDSPSEYNFYKTRFSINLLIGFPYKAFEPKKLLPNRNCIRIAQENKELSLPATPLYNFSVLSSSTHENYLKYLYKTKKQTESFIEATVLGRLWLQQRGFSSNMSHSGSLGGFGTFEFTVLMAALLNGGGVNSNKILLHGFSSYQLFKGVIKYLATMDLCHDGHLQFHSDPENSSSSSASKYIDEGFQTPTLFDKSTKVNVLTKMTVSSYQILKEYAGETLRMLNNVVQDQFSNIFLTNISRFDNLKYDLCYDVQLALGKYNNLESSLAATFGSMERVKFITLENFLAHKITNVARYALGDRVKFIQIELVGQKSDFSITKRKVYSNTGGNHFNFDFVRLKLIVNPSECDKLVTKGPAHSETMSTEAAVFKNFWGIKSSLRRFKDGSITHCCVWSTSSSEPVISSIVEFALQKHISKKAQISNETTKKFHNFLPLPNLPSSAKTSVLNLSSFFNLKKSFDDLYKIIFQMKLPLSVKSILPVGSAFRYTSLCQPVPFAYSDPDFFQDVILEFETSPKWPDEITSLEKAKTAFLLKIQEDLSTDCPTYKSFFSRDESIPYNLEIVTLNILTPEGYGFKFRVLTERDEILYLRAIANARNELKPELERTFLKFTAKYLASVRHTRTLENISHSYQFYSPVVRLFKRWLDTHLLLGHITDELAELIAIKPFVDPAPYFTPGSVENGFLKVLKFISQWNWKDDPLILDLVKPEDDIRDTFETSIGAGSELDSKTMKRLSERLTLSQYKGIQMNFTNLRNSDPNGTHLQFFVASKNDPSGILYSSGIPLPIATRLTALAKVAVNLLQTHGLNQQTIDLLFTPGLKDYDFVVDLRTPVGLKSSCGILSATEFKNITNDQAPSEFPEDSNDLSEKMDPTYQLVKYLNLKYKNSLILSSRKYIGVNGGEKGDRNVITGLIKPLFKGNHKFRVNLDCNIKPVDDDNVVLNKEAIFHEIAAFGNDMVIKFETD</sequence>
<dbReference type="InterPro" id="IPR035368">
    <property type="entry name" value="Nrap_D3"/>
</dbReference>
<dbReference type="VEuPathDB" id="FungiDB:SPAR_G03110"/>
<keyword evidence="4 5" id="KW-0539">Nucleus</keyword>
<feature type="compositionally biased region" description="Acidic residues" evidence="6">
    <location>
        <begin position="54"/>
        <end position="68"/>
    </location>
</feature>
<dbReference type="InterPro" id="IPR035371">
    <property type="entry name" value="Nrap_D6"/>
</dbReference>
<evidence type="ECO:0000256" key="1">
    <source>
        <dbReference type="ARBA" id="ARBA00004604"/>
    </source>
</evidence>
<dbReference type="Gene3D" id="3.30.70.3030">
    <property type="match status" value="1"/>
</dbReference>
<feature type="domain" description="Nrap protein" evidence="7">
    <location>
        <begin position="204"/>
        <end position="356"/>
    </location>
</feature>
<evidence type="ECO:0000259" key="11">
    <source>
        <dbReference type="Pfam" id="PF17406"/>
    </source>
</evidence>
<dbReference type="Pfam" id="PF17405">
    <property type="entry name" value="Nrap_D4"/>
    <property type="match status" value="1"/>
</dbReference>
<evidence type="ECO:0000259" key="12">
    <source>
        <dbReference type="Pfam" id="PF17407"/>
    </source>
</evidence>
<reference evidence="13" key="4">
    <citation type="submission" date="2025-08" db="UniProtKB">
        <authorList>
            <consortium name="RefSeq"/>
        </authorList>
    </citation>
    <scope>IDENTIFICATION</scope>
    <source>
        <strain evidence="13">CBS432</strain>
    </source>
</reference>
<dbReference type="RefSeq" id="XP_033766433.1">
    <property type="nucleotide sequence ID" value="XM_033910542.1"/>
</dbReference>
<dbReference type="Pfam" id="PF03813">
    <property type="entry name" value="Nrap"/>
    <property type="match status" value="1"/>
</dbReference>
<dbReference type="KEGG" id="spao:SPAR_G03110"/>
<proteinExistence type="inferred from homology"/>